<evidence type="ECO:0000313" key="3">
    <source>
        <dbReference type="EMBL" id="MEJ5978891.1"/>
    </source>
</evidence>
<dbReference type="EMBL" id="JBBHJZ010000004">
    <property type="protein sequence ID" value="MEJ5978891.1"/>
    <property type="molecule type" value="Genomic_DNA"/>
</dbReference>
<protein>
    <submittedName>
        <fullName evidence="3">PEP-utilizing enzyme</fullName>
    </submittedName>
</protein>
<evidence type="ECO:0000313" key="4">
    <source>
        <dbReference type="Proteomes" id="UP001361239"/>
    </source>
</evidence>
<keyword evidence="4" id="KW-1185">Reference proteome</keyword>
<feature type="domain" description="PEP-utilising enzyme mobile" evidence="2">
    <location>
        <begin position="164"/>
        <end position="223"/>
    </location>
</feature>
<evidence type="ECO:0000256" key="1">
    <source>
        <dbReference type="SAM" id="MobiDB-lite"/>
    </source>
</evidence>
<dbReference type="Gene3D" id="3.50.30.10">
    <property type="entry name" value="Phosphohistidine domain"/>
    <property type="match status" value="1"/>
</dbReference>
<gene>
    <name evidence="3" type="ORF">WG901_19715</name>
</gene>
<dbReference type="SUPFAM" id="SSF52009">
    <property type="entry name" value="Phosphohistidine domain"/>
    <property type="match status" value="1"/>
</dbReference>
<dbReference type="RefSeq" id="WP_339588826.1">
    <property type="nucleotide sequence ID" value="NZ_JBBHJZ010000004.1"/>
</dbReference>
<reference evidence="3 4" key="1">
    <citation type="submission" date="2024-03" db="EMBL/GenBank/DDBJ databases">
        <authorList>
            <person name="Jo J.-H."/>
        </authorList>
    </citation>
    <scope>NUCLEOTIDE SEQUENCE [LARGE SCALE GENOMIC DNA]</scope>
    <source>
        <strain evidence="3 4">PS1R-30</strain>
    </source>
</reference>
<dbReference type="Proteomes" id="UP001361239">
    <property type="component" value="Unassembled WGS sequence"/>
</dbReference>
<organism evidence="3 4">
    <name type="scientific">Novosphingobium anseongense</name>
    <dbReference type="NCBI Taxonomy" id="3133436"/>
    <lineage>
        <taxon>Bacteria</taxon>
        <taxon>Pseudomonadati</taxon>
        <taxon>Pseudomonadota</taxon>
        <taxon>Alphaproteobacteria</taxon>
        <taxon>Sphingomonadales</taxon>
        <taxon>Sphingomonadaceae</taxon>
        <taxon>Novosphingobium</taxon>
    </lineage>
</organism>
<proteinExistence type="predicted"/>
<sequence>MTSDKLPIDDALHVRPPASPLVEAALDLIKERVRLRLRESGMSWEEFVFSGSDRLVTAADIASVESAILGSGYRFDWSSRTSVTERPEAYKPLAGAEEQDAGFAHPEAPSAEPDEAGRALRGVGDNVVRYPADVSGKALYVRSNERVLELLTGGVPAGSIAIIDDSGGTLTAPIIDQFTGVICAGGSVRSHLGILTREYNIPCLMNAKVTGIREGDRIAIEATAEAKTTEDYQQGVERVGRVWLLEEAGR</sequence>
<dbReference type="InterPro" id="IPR008279">
    <property type="entry name" value="PEP-util_enz_mobile_dom"/>
</dbReference>
<comment type="caution">
    <text evidence="3">The sequence shown here is derived from an EMBL/GenBank/DDBJ whole genome shotgun (WGS) entry which is preliminary data.</text>
</comment>
<name>A0ABU8S1Z5_9SPHN</name>
<evidence type="ECO:0000259" key="2">
    <source>
        <dbReference type="Pfam" id="PF00391"/>
    </source>
</evidence>
<dbReference type="Pfam" id="PF00391">
    <property type="entry name" value="PEP-utilizers"/>
    <property type="match status" value="1"/>
</dbReference>
<feature type="region of interest" description="Disordered" evidence="1">
    <location>
        <begin position="98"/>
        <end position="117"/>
    </location>
</feature>
<dbReference type="InterPro" id="IPR036637">
    <property type="entry name" value="Phosphohistidine_dom_sf"/>
</dbReference>
<accession>A0ABU8S1Z5</accession>